<protein>
    <submittedName>
        <fullName evidence="2">Uncharacterized protein</fullName>
    </submittedName>
</protein>
<accession>A0A6J5PHB5</accession>
<organism evidence="2">
    <name type="scientific">uncultured Caudovirales phage</name>
    <dbReference type="NCBI Taxonomy" id="2100421"/>
    <lineage>
        <taxon>Viruses</taxon>
        <taxon>Duplodnaviria</taxon>
        <taxon>Heunggongvirae</taxon>
        <taxon>Uroviricota</taxon>
        <taxon>Caudoviricetes</taxon>
        <taxon>Peduoviridae</taxon>
        <taxon>Maltschvirus</taxon>
        <taxon>Maltschvirus maltsch</taxon>
    </lineage>
</organism>
<evidence type="ECO:0000313" key="3">
    <source>
        <dbReference type="EMBL" id="CAB4196409.1"/>
    </source>
</evidence>
<gene>
    <name evidence="3" type="ORF">UFOVP1292_13</name>
    <name evidence="4" type="ORF">UFOVP1411_4</name>
    <name evidence="1" type="ORF">UFOVP859_82</name>
    <name evidence="2" type="ORF">UFOVP882_81</name>
</gene>
<dbReference type="EMBL" id="LR796816">
    <property type="protein sequence ID" value="CAB4168017.1"/>
    <property type="molecule type" value="Genomic_DNA"/>
</dbReference>
<evidence type="ECO:0000313" key="4">
    <source>
        <dbReference type="EMBL" id="CAB4204975.1"/>
    </source>
</evidence>
<reference evidence="2" key="1">
    <citation type="submission" date="2020-05" db="EMBL/GenBank/DDBJ databases">
        <authorList>
            <person name="Chiriac C."/>
            <person name="Salcher M."/>
            <person name="Ghai R."/>
            <person name="Kavagutti S V."/>
        </authorList>
    </citation>
    <scope>NUCLEOTIDE SEQUENCE</scope>
</reference>
<evidence type="ECO:0000313" key="1">
    <source>
        <dbReference type="EMBL" id="CAB4168017.1"/>
    </source>
</evidence>
<name>A0A6J5PHB5_9CAUD</name>
<proteinExistence type="predicted"/>
<dbReference type="EMBL" id="LR797251">
    <property type="protein sequence ID" value="CAB4196409.1"/>
    <property type="molecule type" value="Genomic_DNA"/>
</dbReference>
<dbReference type="EMBL" id="LR797357">
    <property type="protein sequence ID" value="CAB4204975.1"/>
    <property type="molecule type" value="Genomic_DNA"/>
</dbReference>
<evidence type="ECO:0000313" key="2">
    <source>
        <dbReference type="EMBL" id="CAB4168555.1"/>
    </source>
</evidence>
<sequence length="57" mass="6580">MKDLNVSDKQMELPLEPAVSECGYSFSVSNQELAIKFTLPSNKWWTDLYNLPETDKK</sequence>
<dbReference type="EMBL" id="LR796826">
    <property type="protein sequence ID" value="CAB4168555.1"/>
    <property type="molecule type" value="Genomic_DNA"/>
</dbReference>